<accession>A0A6A2ZBS0</accession>
<comment type="caution">
    <text evidence="1">The sequence shown here is derived from an EMBL/GenBank/DDBJ whole genome shotgun (WGS) entry which is preliminary data.</text>
</comment>
<sequence>MLVQRRETGSSVGQGMIVIRVSTVLNVMISPSKHFHFRGVEDDIVIDVRFGAKRAKAIVQRERKGG</sequence>
<protein>
    <submittedName>
        <fullName evidence="1">Uncharacterized protein</fullName>
    </submittedName>
</protein>
<evidence type="ECO:0000313" key="2">
    <source>
        <dbReference type="Proteomes" id="UP000436088"/>
    </source>
</evidence>
<reference evidence="1" key="1">
    <citation type="submission" date="2019-09" db="EMBL/GenBank/DDBJ databases">
        <title>Draft genome information of white flower Hibiscus syriacus.</title>
        <authorList>
            <person name="Kim Y.-M."/>
        </authorList>
    </citation>
    <scope>NUCLEOTIDE SEQUENCE [LARGE SCALE GENOMIC DNA]</scope>
    <source>
        <strain evidence="1">YM2019G1</strain>
    </source>
</reference>
<organism evidence="1 2">
    <name type="scientific">Hibiscus syriacus</name>
    <name type="common">Rose of Sharon</name>
    <dbReference type="NCBI Taxonomy" id="106335"/>
    <lineage>
        <taxon>Eukaryota</taxon>
        <taxon>Viridiplantae</taxon>
        <taxon>Streptophyta</taxon>
        <taxon>Embryophyta</taxon>
        <taxon>Tracheophyta</taxon>
        <taxon>Spermatophyta</taxon>
        <taxon>Magnoliopsida</taxon>
        <taxon>eudicotyledons</taxon>
        <taxon>Gunneridae</taxon>
        <taxon>Pentapetalae</taxon>
        <taxon>rosids</taxon>
        <taxon>malvids</taxon>
        <taxon>Malvales</taxon>
        <taxon>Malvaceae</taxon>
        <taxon>Malvoideae</taxon>
        <taxon>Hibiscus</taxon>
    </lineage>
</organism>
<gene>
    <name evidence="1" type="ORF">F3Y22_tig00110940pilonHSYRG00463</name>
</gene>
<proteinExistence type="predicted"/>
<dbReference type="Proteomes" id="UP000436088">
    <property type="component" value="Unassembled WGS sequence"/>
</dbReference>
<dbReference type="AlphaFoldDB" id="A0A6A2ZBS0"/>
<dbReference type="EMBL" id="VEPZ02001172">
    <property type="protein sequence ID" value="KAE8689368.1"/>
    <property type="molecule type" value="Genomic_DNA"/>
</dbReference>
<evidence type="ECO:0000313" key="1">
    <source>
        <dbReference type="EMBL" id="KAE8689368.1"/>
    </source>
</evidence>
<keyword evidence="2" id="KW-1185">Reference proteome</keyword>
<name>A0A6A2ZBS0_HIBSY</name>